<gene>
    <name evidence="1" type="ORF">NOXIFER_101</name>
</gene>
<keyword evidence="2" id="KW-1185">Reference proteome</keyword>
<accession>A0A1Y0SV41</accession>
<evidence type="ECO:0000313" key="1">
    <source>
        <dbReference type="EMBL" id="ARV77270.1"/>
    </source>
</evidence>
<proteinExistence type="predicted"/>
<reference evidence="1 2" key="1">
    <citation type="submission" date="2017-05" db="EMBL/GenBank/DDBJ databases">
        <authorList>
            <person name="Song R."/>
            <person name="Chenine A.L."/>
            <person name="Ruprecht R.M."/>
        </authorList>
    </citation>
    <scope>NUCLEOTIDE SEQUENCE [LARGE SCALE GENOMIC DNA]</scope>
</reference>
<protein>
    <submittedName>
        <fullName evidence="1">Uncharacterized protein</fullName>
    </submittedName>
</protein>
<dbReference type="OrthoDB" id="40965at10239"/>
<dbReference type="Proteomes" id="UP000224829">
    <property type="component" value="Segment"/>
</dbReference>
<dbReference type="EMBL" id="MF063068">
    <property type="protein sequence ID" value="ARV77270.1"/>
    <property type="molecule type" value="Genomic_DNA"/>
</dbReference>
<name>A0A1Y0SV41_9CAUD</name>
<organism evidence="1 2">
    <name type="scientific">Pseudomonas phage Noxifer</name>
    <dbReference type="NCBI Taxonomy" id="2006684"/>
    <lineage>
        <taxon>Viruses</taxon>
        <taxon>Duplodnaviria</taxon>
        <taxon>Heunggongvirae</taxon>
        <taxon>Uroviricota</taxon>
        <taxon>Caudoviricetes</taxon>
        <taxon>Chimalliviridae</taxon>
        <taxon>Noxifervirus</taxon>
        <taxon>Noxifervirus noxifer</taxon>
    </lineage>
</organism>
<sequence length="136" mass="16069">MSEPGSIFIKITPEWSYAFVGAMKEFLELDTLVIAKLYNVATHYLVLRHNFIWGHIDNVRYTSLVNALFSPYAHCRMQHHVMNYYAEDLYRRCRPVLDIHRNMLRNTLFYNDDKGEVIGTVFQYVQPFPISTLQFA</sequence>
<evidence type="ECO:0000313" key="2">
    <source>
        <dbReference type="Proteomes" id="UP000224829"/>
    </source>
</evidence>